<dbReference type="PROSITE" id="PS50922">
    <property type="entry name" value="TLC"/>
    <property type="match status" value="1"/>
</dbReference>
<dbReference type="InterPro" id="IPR006634">
    <property type="entry name" value="TLC-dom"/>
</dbReference>
<accession>A0A8H5BY41</accession>
<dbReference type="EMBL" id="JAACJK010000113">
    <property type="protein sequence ID" value="KAF5331575.1"/>
    <property type="molecule type" value="Genomic_DNA"/>
</dbReference>
<name>A0A8H5BY41_9AGAR</name>
<comment type="subcellular location">
    <subcellularLocation>
        <location evidence="1">Membrane</location>
        <topology evidence="1">Multi-pass membrane protein</topology>
    </subcellularLocation>
</comment>
<dbReference type="InterPro" id="IPR016439">
    <property type="entry name" value="Lag1/Lac1-like"/>
</dbReference>
<keyword evidence="11" id="KW-1185">Reference proteome</keyword>
<keyword evidence="3 6" id="KW-0812">Transmembrane</keyword>
<protein>
    <recommendedName>
        <fullName evidence="9">TLC domain-containing protein</fullName>
    </recommendedName>
</protein>
<sequence>MFPTTMDQLRPYISLLTTLQYPIQTPSKTDSFPDSKYYLVGPLDLVTIVVIIAVLAILRDVLRLCVAEPFARWKLMRNLEIKRANASAKSNGYANGHSNGHANGHVNGHANGHTNGHSNGNGNGHNTNGHANGHTNGHSNGNGNGHSNGQANGKANGYTNGHANGHSEGRVNGFAVSKPSKRELRQVQRSVMRFAEQGWPFVYYTFASAYGLYVHQNLPHTIFNLKPLWISYPHIALAGPVKFYYLLQTANYIHQVLVLNAEARRKDHWQMMTHHAITVFLLFLSYYTNFTRVGCFIMLLMDWCDIFLPMAKMMRYLSLPQIYTDSTFGFFMLSWLISRHILYTIVLHSTIRQLPVYVPFRFDPENGYYLTQRAHWTFCVMLTALEVLQIIWFWMICRVAWRVVMGAGAADTRSDEEVDDDENDSKDD</sequence>
<feature type="transmembrane region" description="Helical" evidence="8">
    <location>
        <begin position="328"/>
        <end position="351"/>
    </location>
</feature>
<evidence type="ECO:0000256" key="4">
    <source>
        <dbReference type="ARBA" id="ARBA00022989"/>
    </source>
</evidence>
<evidence type="ECO:0000256" key="3">
    <source>
        <dbReference type="ARBA" id="ARBA00022692"/>
    </source>
</evidence>
<gene>
    <name evidence="10" type="ORF">D9611_007721</name>
</gene>
<dbReference type="Proteomes" id="UP000541558">
    <property type="component" value="Unassembled WGS sequence"/>
</dbReference>
<dbReference type="GO" id="GO:0016020">
    <property type="term" value="C:membrane"/>
    <property type="evidence" value="ECO:0007669"/>
    <property type="project" value="UniProtKB-SubCell"/>
</dbReference>
<evidence type="ECO:0000259" key="9">
    <source>
        <dbReference type="PROSITE" id="PS50922"/>
    </source>
</evidence>
<evidence type="ECO:0000256" key="6">
    <source>
        <dbReference type="PROSITE-ProRule" id="PRU00205"/>
    </source>
</evidence>
<dbReference type="AlphaFoldDB" id="A0A8H5BY41"/>
<evidence type="ECO:0000256" key="7">
    <source>
        <dbReference type="SAM" id="MobiDB-lite"/>
    </source>
</evidence>
<feature type="domain" description="TLC" evidence="9">
    <location>
        <begin position="189"/>
        <end position="405"/>
    </location>
</feature>
<evidence type="ECO:0000256" key="1">
    <source>
        <dbReference type="ARBA" id="ARBA00004141"/>
    </source>
</evidence>
<dbReference type="PANTHER" id="PTHR12560">
    <property type="entry name" value="LONGEVITY ASSURANCE FACTOR 1 LAG1"/>
    <property type="match status" value="1"/>
</dbReference>
<dbReference type="Pfam" id="PF03798">
    <property type="entry name" value="TRAM_LAG1_CLN8"/>
    <property type="match status" value="1"/>
</dbReference>
<keyword evidence="4 8" id="KW-1133">Transmembrane helix</keyword>
<feature type="region of interest" description="Disordered" evidence="7">
    <location>
        <begin position="89"/>
        <end position="179"/>
    </location>
</feature>
<evidence type="ECO:0000313" key="10">
    <source>
        <dbReference type="EMBL" id="KAF5331575.1"/>
    </source>
</evidence>
<reference evidence="10 11" key="1">
    <citation type="journal article" date="2020" name="ISME J.">
        <title>Uncovering the hidden diversity of litter-decomposition mechanisms in mushroom-forming fungi.</title>
        <authorList>
            <person name="Floudas D."/>
            <person name="Bentzer J."/>
            <person name="Ahren D."/>
            <person name="Johansson T."/>
            <person name="Persson P."/>
            <person name="Tunlid A."/>
        </authorList>
    </citation>
    <scope>NUCLEOTIDE SEQUENCE [LARGE SCALE GENOMIC DNA]</scope>
    <source>
        <strain evidence="10 11">CBS 175.51</strain>
    </source>
</reference>
<keyword evidence="5 6" id="KW-0472">Membrane</keyword>
<dbReference type="SMART" id="SM00724">
    <property type="entry name" value="TLC"/>
    <property type="match status" value="1"/>
</dbReference>
<feature type="transmembrane region" description="Helical" evidence="8">
    <location>
        <begin position="37"/>
        <end position="58"/>
    </location>
</feature>
<comment type="similarity">
    <text evidence="2">Belongs to the sphingosine N-acyltransferase family.</text>
</comment>
<evidence type="ECO:0000256" key="5">
    <source>
        <dbReference type="ARBA" id="ARBA00023136"/>
    </source>
</evidence>
<dbReference type="PANTHER" id="PTHR12560:SF0">
    <property type="entry name" value="LD18904P"/>
    <property type="match status" value="1"/>
</dbReference>
<dbReference type="OrthoDB" id="537032at2759"/>
<feature type="transmembrane region" description="Helical" evidence="8">
    <location>
        <begin position="374"/>
        <end position="395"/>
    </location>
</feature>
<evidence type="ECO:0000256" key="8">
    <source>
        <dbReference type="SAM" id="Phobius"/>
    </source>
</evidence>
<feature type="compositionally biased region" description="Low complexity" evidence="7">
    <location>
        <begin position="90"/>
        <end position="139"/>
    </location>
</feature>
<dbReference type="GO" id="GO:0046513">
    <property type="term" value="P:ceramide biosynthetic process"/>
    <property type="evidence" value="ECO:0007669"/>
    <property type="project" value="InterPro"/>
</dbReference>
<evidence type="ECO:0000313" key="11">
    <source>
        <dbReference type="Proteomes" id="UP000541558"/>
    </source>
</evidence>
<evidence type="ECO:0000256" key="2">
    <source>
        <dbReference type="ARBA" id="ARBA00009808"/>
    </source>
</evidence>
<comment type="caution">
    <text evidence="10">The sequence shown here is derived from an EMBL/GenBank/DDBJ whole genome shotgun (WGS) entry which is preliminary data.</text>
</comment>
<dbReference type="GO" id="GO:0050291">
    <property type="term" value="F:sphingosine N-acyltransferase activity"/>
    <property type="evidence" value="ECO:0007669"/>
    <property type="project" value="InterPro"/>
</dbReference>
<proteinExistence type="inferred from homology"/>
<organism evidence="10 11">
    <name type="scientific">Ephemerocybe angulata</name>
    <dbReference type="NCBI Taxonomy" id="980116"/>
    <lineage>
        <taxon>Eukaryota</taxon>
        <taxon>Fungi</taxon>
        <taxon>Dikarya</taxon>
        <taxon>Basidiomycota</taxon>
        <taxon>Agaricomycotina</taxon>
        <taxon>Agaricomycetes</taxon>
        <taxon>Agaricomycetidae</taxon>
        <taxon>Agaricales</taxon>
        <taxon>Agaricineae</taxon>
        <taxon>Psathyrellaceae</taxon>
        <taxon>Ephemerocybe</taxon>
    </lineage>
</organism>
<feature type="transmembrane region" description="Helical" evidence="8">
    <location>
        <begin position="290"/>
        <end position="308"/>
    </location>
</feature>